<evidence type="ECO:0000313" key="2">
    <source>
        <dbReference type="EMBL" id="QRC91913.1"/>
    </source>
</evidence>
<reference evidence="3" key="1">
    <citation type="journal article" date="2021" name="BMC Genomics">
        <title>Chromosome-level genome assembly and manually-curated proteome of model necrotroph Parastagonospora nodorum Sn15 reveals a genome-wide trove of candidate effector homologs, and redundancy of virulence-related functions within an accessory chromosome.</title>
        <authorList>
            <person name="Bertazzoni S."/>
            <person name="Jones D.A.B."/>
            <person name="Phan H.T."/>
            <person name="Tan K.-C."/>
            <person name="Hane J.K."/>
        </authorList>
    </citation>
    <scope>NUCLEOTIDE SEQUENCE [LARGE SCALE GENOMIC DNA]</scope>
    <source>
        <strain evidence="3">SN15 / ATCC MYA-4574 / FGSC 10173)</strain>
    </source>
</reference>
<dbReference type="AlphaFoldDB" id="A0A7U2ERY8"/>
<feature type="non-terminal residue" evidence="2">
    <location>
        <position position="1"/>
    </location>
</feature>
<evidence type="ECO:0000256" key="1">
    <source>
        <dbReference type="SAM" id="MobiDB-lite"/>
    </source>
</evidence>
<feature type="compositionally biased region" description="Polar residues" evidence="1">
    <location>
        <begin position="1"/>
        <end position="11"/>
    </location>
</feature>
<dbReference type="VEuPathDB" id="FungiDB:JI435_401810"/>
<organism evidence="2 3">
    <name type="scientific">Phaeosphaeria nodorum (strain SN15 / ATCC MYA-4574 / FGSC 10173)</name>
    <name type="common">Glume blotch fungus</name>
    <name type="synonym">Parastagonospora nodorum</name>
    <dbReference type="NCBI Taxonomy" id="321614"/>
    <lineage>
        <taxon>Eukaryota</taxon>
        <taxon>Fungi</taxon>
        <taxon>Dikarya</taxon>
        <taxon>Ascomycota</taxon>
        <taxon>Pezizomycotina</taxon>
        <taxon>Dothideomycetes</taxon>
        <taxon>Pleosporomycetidae</taxon>
        <taxon>Pleosporales</taxon>
        <taxon>Pleosporineae</taxon>
        <taxon>Phaeosphaeriaceae</taxon>
        <taxon>Parastagonospora</taxon>
    </lineage>
</organism>
<feature type="region of interest" description="Disordered" evidence="1">
    <location>
        <begin position="57"/>
        <end position="97"/>
    </location>
</feature>
<keyword evidence="3" id="KW-1185">Reference proteome</keyword>
<sequence>GRKLSCQSGRLGSQPRDARSSSKGPLAKPSAAAAATVNAERNAEVWLLLDVLQSREPRVRGSERDEGGCAEWPEGKPARSCETVGCSAPETEGRGMR</sequence>
<feature type="compositionally biased region" description="Basic and acidic residues" evidence="1">
    <location>
        <begin position="57"/>
        <end position="79"/>
    </location>
</feature>
<feature type="region of interest" description="Disordered" evidence="1">
    <location>
        <begin position="1"/>
        <end position="33"/>
    </location>
</feature>
<proteinExistence type="predicted"/>
<evidence type="ECO:0000313" key="3">
    <source>
        <dbReference type="Proteomes" id="UP000663193"/>
    </source>
</evidence>
<name>A0A7U2ERY8_PHANO</name>
<dbReference type="Proteomes" id="UP000663193">
    <property type="component" value="Chromosome 2"/>
</dbReference>
<dbReference type="EMBL" id="CP069024">
    <property type="protein sequence ID" value="QRC91913.1"/>
    <property type="molecule type" value="Genomic_DNA"/>
</dbReference>
<accession>A0A7U2ERY8</accession>
<protein>
    <submittedName>
        <fullName evidence="2">Uncharacterized protein</fullName>
    </submittedName>
</protein>
<gene>
    <name evidence="2" type="ORF">JI435_401810</name>
</gene>